<name>A0A329S9E9_9STRA</name>
<evidence type="ECO:0000313" key="12">
    <source>
        <dbReference type="EMBL" id="RAW33239.1"/>
    </source>
</evidence>
<proteinExistence type="inferred from homology"/>
<evidence type="ECO:0000313" key="8">
    <source>
        <dbReference type="EMBL" id="KAG2903167.1"/>
    </source>
</evidence>
<dbReference type="InterPro" id="IPR031825">
    <property type="entry name" value="RXLR"/>
</dbReference>
<evidence type="ECO:0000256" key="4">
    <source>
        <dbReference type="ARBA" id="ARBA00022729"/>
    </source>
</evidence>
<dbReference type="Proteomes" id="UP000251314">
    <property type="component" value="Unassembled WGS sequence"/>
</dbReference>
<dbReference type="EMBL" id="RCMG01000445">
    <property type="protein sequence ID" value="KAG2854134.1"/>
    <property type="molecule type" value="Genomic_DNA"/>
</dbReference>
<keyword evidence="3 5" id="KW-0964">Secreted</keyword>
<comment type="domain">
    <text evidence="5">The RxLR-dEER motif acts to carry the protein into the host cell cytoplasm through binding to cell surface phosphatidylinositol-3-phosphate.</text>
</comment>
<evidence type="ECO:0000313" key="7">
    <source>
        <dbReference type="EMBL" id="KAG2854134.1"/>
    </source>
</evidence>
<feature type="signal peptide" evidence="5">
    <location>
        <begin position="1"/>
        <end position="21"/>
    </location>
</feature>
<comment type="subcellular location">
    <subcellularLocation>
        <location evidence="1 5">Secreted</location>
    </subcellularLocation>
</comment>
<dbReference type="EMBL" id="RCML01000278">
    <property type="protein sequence ID" value="KAG2982484.1"/>
    <property type="molecule type" value="Genomic_DNA"/>
</dbReference>
<dbReference type="GO" id="GO:0005576">
    <property type="term" value="C:extracellular region"/>
    <property type="evidence" value="ECO:0007669"/>
    <property type="project" value="UniProtKB-SubCell"/>
</dbReference>
<comment type="function">
    <text evidence="5">Effector that suppresses plant defense responses during pathogen infection.</text>
</comment>
<feature type="region of interest" description="Disordered" evidence="6">
    <location>
        <begin position="48"/>
        <end position="81"/>
    </location>
</feature>
<gene>
    <name evidence="12" type="ORF">PC110_g10418</name>
    <name evidence="7" type="ORF">PC113_g13581</name>
    <name evidence="8" type="ORF">PC115_g15401</name>
    <name evidence="9" type="ORF">PC117_g14067</name>
    <name evidence="10" type="ORF">PC118_g9953</name>
    <name evidence="11" type="ORF">PC129_g15226</name>
</gene>
<dbReference type="VEuPathDB" id="FungiDB:PC110_g10418"/>
<keyword evidence="4 5" id="KW-0732">Signal</keyword>
<sequence>MRLSSMLSVMTATIYFVACNAAADSDQTTAIESPALVRPLNAAQNVDATGRRFLRDRRRSQQRPREILQDSTKANAVKGLG</sequence>
<feature type="compositionally biased region" description="Basic residues" evidence="6">
    <location>
        <begin position="52"/>
        <end position="62"/>
    </location>
</feature>
<evidence type="ECO:0000256" key="2">
    <source>
        <dbReference type="ARBA" id="ARBA00010400"/>
    </source>
</evidence>
<comment type="caution">
    <text evidence="12">The sequence shown here is derived from an EMBL/GenBank/DDBJ whole genome shotgun (WGS) entry which is preliminary data.</text>
</comment>
<feature type="chain" id="PRO_5040518966" description="RxLR effector protein" evidence="5">
    <location>
        <begin position="22"/>
        <end position="81"/>
    </location>
</feature>
<dbReference type="Proteomes" id="UP000697107">
    <property type="component" value="Unassembled WGS sequence"/>
</dbReference>
<dbReference type="Proteomes" id="UP000760860">
    <property type="component" value="Unassembled WGS sequence"/>
</dbReference>
<reference evidence="7" key="2">
    <citation type="submission" date="2018-10" db="EMBL/GenBank/DDBJ databases">
        <title>Effector identification in a new, highly contiguous assembly of the strawberry crown rot pathogen Phytophthora cactorum.</title>
        <authorList>
            <person name="Armitage A.D."/>
            <person name="Nellist C.F."/>
            <person name="Bates H."/>
            <person name="Vickerstaff R.J."/>
            <person name="Harrison R.J."/>
        </authorList>
    </citation>
    <scope>NUCLEOTIDE SEQUENCE</scope>
    <source>
        <strain evidence="7">15-7</strain>
        <strain evidence="8">4032</strain>
        <strain evidence="9">4040</strain>
        <strain evidence="10">P415</strain>
        <strain evidence="11">P421</strain>
    </source>
</reference>
<evidence type="ECO:0000313" key="10">
    <source>
        <dbReference type="EMBL" id="KAG2982484.1"/>
    </source>
</evidence>
<dbReference type="AlphaFoldDB" id="A0A329S9E9"/>
<dbReference type="EMBL" id="RCMI01000626">
    <property type="protein sequence ID" value="KAG2903167.1"/>
    <property type="molecule type" value="Genomic_DNA"/>
</dbReference>
<evidence type="ECO:0000256" key="1">
    <source>
        <dbReference type="ARBA" id="ARBA00004613"/>
    </source>
</evidence>
<evidence type="ECO:0000313" key="13">
    <source>
        <dbReference type="Proteomes" id="UP000251314"/>
    </source>
</evidence>
<organism evidence="12 13">
    <name type="scientific">Phytophthora cactorum</name>
    <dbReference type="NCBI Taxonomy" id="29920"/>
    <lineage>
        <taxon>Eukaryota</taxon>
        <taxon>Sar</taxon>
        <taxon>Stramenopiles</taxon>
        <taxon>Oomycota</taxon>
        <taxon>Peronosporomycetes</taxon>
        <taxon>Peronosporales</taxon>
        <taxon>Peronosporaceae</taxon>
        <taxon>Phytophthora</taxon>
    </lineage>
</organism>
<dbReference type="Proteomes" id="UP000735874">
    <property type="component" value="Unassembled WGS sequence"/>
</dbReference>
<protein>
    <recommendedName>
        <fullName evidence="5">RxLR effector protein</fullName>
    </recommendedName>
</protein>
<dbReference type="Pfam" id="PF16810">
    <property type="entry name" value="RXLR"/>
    <property type="match status" value="1"/>
</dbReference>
<dbReference type="EMBL" id="MJFZ01000244">
    <property type="protein sequence ID" value="RAW33239.1"/>
    <property type="molecule type" value="Genomic_DNA"/>
</dbReference>
<dbReference type="EMBL" id="RCMK01000429">
    <property type="protein sequence ID" value="KAG2929181.1"/>
    <property type="molecule type" value="Genomic_DNA"/>
</dbReference>
<evidence type="ECO:0000256" key="3">
    <source>
        <dbReference type="ARBA" id="ARBA00022525"/>
    </source>
</evidence>
<reference evidence="12 13" key="1">
    <citation type="submission" date="2018-01" db="EMBL/GenBank/DDBJ databases">
        <title>Draft genome of the strawberry crown rot pathogen Phytophthora cactorum.</title>
        <authorList>
            <person name="Armitage A.D."/>
            <person name="Lysoe E."/>
            <person name="Nellist C.F."/>
            <person name="Harrison R.J."/>
            <person name="Brurberg M.B."/>
        </authorList>
    </citation>
    <scope>NUCLEOTIDE SEQUENCE [LARGE SCALE GENOMIC DNA]</scope>
    <source>
        <strain evidence="12 13">10300</strain>
    </source>
</reference>
<dbReference type="Proteomes" id="UP000774804">
    <property type="component" value="Unassembled WGS sequence"/>
</dbReference>
<comment type="similarity">
    <text evidence="2 5">Belongs to the RxLR effector family.</text>
</comment>
<dbReference type="OrthoDB" id="114087at2759"/>
<evidence type="ECO:0000313" key="9">
    <source>
        <dbReference type="EMBL" id="KAG2929181.1"/>
    </source>
</evidence>
<dbReference type="Proteomes" id="UP000736787">
    <property type="component" value="Unassembled WGS sequence"/>
</dbReference>
<keyword evidence="13" id="KW-1185">Reference proteome</keyword>
<accession>A0A329S9E9</accession>
<evidence type="ECO:0000256" key="5">
    <source>
        <dbReference type="RuleBase" id="RU367124"/>
    </source>
</evidence>
<evidence type="ECO:0000256" key="6">
    <source>
        <dbReference type="SAM" id="MobiDB-lite"/>
    </source>
</evidence>
<evidence type="ECO:0000313" key="11">
    <source>
        <dbReference type="EMBL" id="KAG3213840.1"/>
    </source>
</evidence>
<dbReference type="EMBL" id="RCMV01000693">
    <property type="protein sequence ID" value="KAG3213840.1"/>
    <property type="molecule type" value="Genomic_DNA"/>
</dbReference>